<name>I9RLU5_9BACE</name>
<protein>
    <submittedName>
        <fullName evidence="1">Uncharacterized protein</fullName>
    </submittedName>
</protein>
<reference evidence="1 2" key="1">
    <citation type="submission" date="2012-02" db="EMBL/GenBank/DDBJ databases">
        <title>The Genome Sequence of Bacteroides nordii CL02T12C05.</title>
        <authorList>
            <consortium name="The Broad Institute Genome Sequencing Platform"/>
            <person name="Earl A."/>
            <person name="Ward D."/>
            <person name="Feldgarden M."/>
            <person name="Gevers D."/>
            <person name="Zitomersky N.L."/>
            <person name="Coyne M.J."/>
            <person name="Comstock L.E."/>
            <person name="Young S.K."/>
            <person name="Zeng Q."/>
            <person name="Gargeya S."/>
            <person name="Fitzgerald M."/>
            <person name="Haas B."/>
            <person name="Abouelleil A."/>
            <person name="Alvarado L."/>
            <person name="Arachchi H.M."/>
            <person name="Berlin A."/>
            <person name="Chapman S.B."/>
            <person name="Gearin G."/>
            <person name="Goldberg J."/>
            <person name="Griggs A."/>
            <person name="Gujja S."/>
            <person name="Hansen M."/>
            <person name="Heiman D."/>
            <person name="Howarth C."/>
            <person name="Larimer J."/>
            <person name="Lui A."/>
            <person name="MacDonald P.J.P."/>
            <person name="McCowen C."/>
            <person name="Montmayeur A."/>
            <person name="Murphy C."/>
            <person name="Neiman D."/>
            <person name="Pearson M."/>
            <person name="Priest M."/>
            <person name="Roberts A."/>
            <person name="Saif S."/>
            <person name="Shea T."/>
            <person name="Sisk P."/>
            <person name="Stolte C."/>
            <person name="Sykes S."/>
            <person name="Wortman J."/>
            <person name="Nusbaum C."/>
            <person name="Birren B."/>
        </authorList>
    </citation>
    <scope>NUCLEOTIDE SEQUENCE [LARGE SCALE GENOMIC DNA]</scope>
    <source>
        <strain evidence="1 2">CL02T12C05</strain>
    </source>
</reference>
<dbReference type="PATRIC" id="fig|997884.3.peg.4254"/>
<dbReference type="HOGENOM" id="CLU_2696923_0_0_10"/>
<dbReference type="EMBL" id="AGXS01000028">
    <property type="protein sequence ID" value="EIY43826.1"/>
    <property type="molecule type" value="Genomic_DNA"/>
</dbReference>
<sequence>MLERYTKEASTMKQQIEMRESPNRGNIEPKQSYSISLINNIDIYIRDAPVRINIKLISSMFPEKIEFGGKTAQ</sequence>
<evidence type="ECO:0000313" key="2">
    <source>
        <dbReference type="Proteomes" id="UP000003089"/>
    </source>
</evidence>
<organism evidence="1 2">
    <name type="scientific">Bacteroides nordii CL02T12C05</name>
    <dbReference type="NCBI Taxonomy" id="997884"/>
    <lineage>
        <taxon>Bacteria</taxon>
        <taxon>Pseudomonadati</taxon>
        <taxon>Bacteroidota</taxon>
        <taxon>Bacteroidia</taxon>
        <taxon>Bacteroidales</taxon>
        <taxon>Bacteroidaceae</taxon>
        <taxon>Bacteroides</taxon>
    </lineage>
</organism>
<accession>I9RLU5</accession>
<gene>
    <name evidence="1" type="ORF">HMPREF1068_04151</name>
</gene>
<keyword evidence="2" id="KW-1185">Reference proteome</keyword>
<dbReference type="AlphaFoldDB" id="I9RLU5"/>
<evidence type="ECO:0000313" key="1">
    <source>
        <dbReference type="EMBL" id="EIY43826.1"/>
    </source>
</evidence>
<comment type="caution">
    <text evidence="1">The sequence shown here is derived from an EMBL/GenBank/DDBJ whole genome shotgun (WGS) entry which is preliminary data.</text>
</comment>
<dbReference type="STRING" id="997884.HMPREF1068_04151"/>
<proteinExistence type="predicted"/>
<dbReference type="Proteomes" id="UP000003089">
    <property type="component" value="Unassembled WGS sequence"/>
</dbReference>